<gene>
    <name evidence="1" type="ORF">TrLO_g15631</name>
</gene>
<dbReference type="InterPro" id="IPR027417">
    <property type="entry name" value="P-loop_NTPase"/>
</dbReference>
<protein>
    <submittedName>
        <fullName evidence="1">Uncharacterized protein</fullName>
    </submittedName>
</protein>
<dbReference type="OrthoDB" id="10339148at2759"/>
<name>A0A9W7KZB6_9STRA</name>
<dbReference type="Gene3D" id="3.40.850.10">
    <property type="entry name" value="Kinesin motor domain"/>
    <property type="match status" value="1"/>
</dbReference>
<dbReference type="InterPro" id="IPR036961">
    <property type="entry name" value="Kinesin_motor_dom_sf"/>
</dbReference>
<accession>A0A9W7KZB6</accession>
<reference evidence="2" key="1">
    <citation type="journal article" date="2023" name="Commun. Biol.">
        <title>Genome analysis of Parmales, the sister group of diatoms, reveals the evolutionary specialization of diatoms from phago-mixotrophs to photoautotrophs.</title>
        <authorList>
            <person name="Ban H."/>
            <person name="Sato S."/>
            <person name="Yoshikawa S."/>
            <person name="Yamada K."/>
            <person name="Nakamura Y."/>
            <person name="Ichinomiya M."/>
            <person name="Sato N."/>
            <person name="Blanc-Mathieu R."/>
            <person name="Endo H."/>
            <person name="Kuwata A."/>
            <person name="Ogata H."/>
        </authorList>
    </citation>
    <scope>NUCLEOTIDE SEQUENCE [LARGE SCALE GENOMIC DNA]</scope>
    <source>
        <strain evidence="2">NIES 3700</strain>
    </source>
</reference>
<dbReference type="SUPFAM" id="SSF52540">
    <property type="entry name" value="P-loop containing nucleoside triphosphate hydrolases"/>
    <property type="match status" value="1"/>
</dbReference>
<evidence type="ECO:0000313" key="1">
    <source>
        <dbReference type="EMBL" id="GMI16611.1"/>
    </source>
</evidence>
<dbReference type="EMBL" id="BRXW01000257">
    <property type="protein sequence ID" value="GMI16611.1"/>
    <property type="molecule type" value="Genomic_DNA"/>
</dbReference>
<sequence length="345" mass="37988">MPQPEICILITPPHASTPSSSLQTHSNSLIIRNKFYSFPSFLVTAARSTNFQIYRSVAAGILGTCLSLKKNASLIIKGPSRTGKNRCVFGSGLTLDTFGGFEPSGLPSQYPHDWGLFPRLCLQLLSASGGSINLTALQPYKGVLYDVFDPTLDSVTNFKAVNNPNELKVVSVDDPMQLVDISRRLQLARITVDVDHPEKHLEPIIVNIQVIGGGSVTISILGSMPTRERELGCGGLNNWMVNTYGSVVGRHALQKYTVFVSLLLCVAHQAGRDEEIHTTLEFGREIYPEKYLVADVEDLEAGKKELIEARLRVAKKDLESETDKNQTVLKQAVVRNLIERLAMLK</sequence>
<organism evidence="1 2">
    <name type="scientific">Triparma laevis f. longispina</name>
    <dbReference type="NCBI Taxonomy" id="1714387"/>
    <lineage>
        <taxon>Eukaryota</taxon>
        <taxon>Sar</taxon>
        <taxon>Stramenopiles</taxon>
        <taxon>Ochrophyta</taxon>
        <taxon>Bolidophyceae</taxon>
        <taxon>Parmales</taxon>
        <taxon>Triparmaceae</taxon>
        <taxon>Triparma</taxon>
    </lineage>
</organism>
<dbReference type="AlphaFoldDB" id="A0A9W7KZB6"/>
<comment type="caution">
    <text evidence="1">The sequence shown here is derived from an EMBL/GenBank/DDBJ whole genome shotgun (WGS) entry which is preliminary data.</text>
</comment>
<proteinExistence type="predicted"/>
<evidence type="ECO:0000313" key="2">
    <source>
        <dbReference type="Proteomes" id="UP001165122"/>
    </source>
</evidence>
<keyword evidence="2" id="KW-1185">Reference proteome</keyword>
<dbReference type="Proteomes" id="UP001165122">
    <property type="component" value="Unassembled WGS sequence"/>
</dbReference>